<gene>
    <name evidence="5" type="ORF">H8712_00705</name>
</gene>
<dbReference type="InterPro" id="IPR008979">
    <property type="entry name" value="Galactose-bd-like_sf"/>
</dbReference>
<feature type="compositionally biased region" description="Polar residues" evidence="1">
    <location>
        <begin position="156"/>
        <end position="176"/>
    </location>
</feature>
<dbReference type="Pfam" id="PF13240">
    <property type="entry name" value="Zn_Ribbon_1"/>
    <property type="match status" value="1"/>
</dbReference>
<dbReference type="InterPro" id="IPR057561">
    <property type="entry name" value="NADase_transloc"/>
</dbReference>
<accession>A0ABR7P766</accession>
<feature type="compositionally biased region" description="Basic and acidic residues" evidence="1">
    <location>
        <begin position="40"/>
        <end position="92"/>
    </location>
</feature>
<comment type="caution">
    <text evidence="5">The sequence shown here is derived from an EMBL/GenBank/DDBJ whole genome shotgun (WGS) entry which is preliminary data.</text>
</comment>
<dbReference type="Gene3D" id="2.60.120.260">
    <property type="entry name" value="Galactose-binding domain-like"/>
    <property type="match status" value="1"/>
</dbReference>
<organism evidence="5 6">
    <name type="scientific">Blautia stercoris</name>
    <dbReference type="NCBI Taxonomy" id="871664"/>
    <lineage>
        <taxon>Bacteria</taxon>
        <taxon>Bacillati</taxon>
        <taxon>Bacillota</taxon>
        <taxon>Clostridia</taxon>
        <taxon>Lachnospirales</taxon>
        <taxon>Lachnospiraceae</taxon>
        <taxon>Blautia</taxon>
    </lineage>
</organism>
<keyword evidence="2" id="KW-0812">Transmembrane</keyword>
<evidence type="ECO:0000259" key="4">
    <source>
        <dbReference type="Pfam" id="PF25302"/>
    </source>
</evidence>
<evidence type="ECO:0000313" key="5">
    <source>
        <dbReference type="EMBL" id="MBC8627159.1"/>
    </source>
</evidence>
<dbReference type="SUPFAM" id="SSF49785">
    <property type="entry name" value="Galactose-binding domain-like"/>
    <property type="match status" value="1"/>
</dbReference>
<sequence length="377" mass="42534">MKCERCGNQLDDTDLFCPKCGKAVFEEYMDDDDIWDEYDREPKVGSKEKLEISKEIQPEKASKVEETKESPKEENKQEEAAKMPQIPKEESKPKRKTEAKKADKKTKKTTSKKTEEVSGKKSPVGLICACILMVCLLIGVLWGMMTVRQMEKEQATKTTADNSQEQENQASVSTDNAKTEETTKPDKAEEAEQKENETKTEEQEQQPEAKPEEVEQKKQDYFVMADKEGIDFSQYTKLTVANAEQSSMASSGNYDYSAKSAADGDITSSWQEGVEGLGEGTGIKLSLDGTHKIRYIVLYLGNWRSDEMWQKNARPSKLSINLGDNQAKDVEFSDEKKAFCLSFDEPVEASFVSLYIQAGYAGAKWNDNCISEVEFYE</sequence>
<feature type="domain" description="Zinc-ribbon" evidence="3">
    <location>
        <begin position="2"/>
        <end position="23"/>
    </location>
</feature>
<feature type="region of interest" description="Disordered" evidence="1">
    <location>
        <begin position="155"/>
        <end position="216"/>
    </location>
</feature>
<proteinExistence type="predicted"/>
<dbReference type="Proteomes" id="UP000661649">
    <property type="component" value="Unassembled WGS sequence"/>
</dbReference>
<feature type="compositionally biased region" description="Basic residues" evidence="1">
    <location>
        <begin position="93"/>
        <end position="111"/>
    </location>
</feature>
<evidence type="ECO:0000256" key="2">
    <source>
        <dbReference type="SAM" id="Phobius"/>
    </source>
</evidence>
<feature type="transmembrane region" description="Helical" evidence="2">
    <location>
        <begin position="124"/>
        <end position="145"/>
    </location>
</feature>
<keyword evidence="6" id="KW-1185">Reference proteome</keyword>
<evidence type="ECO:0000313" key="6">
    <source>
        <dbReference type="Proteomes" id="UP000661649"/>
    </source>
</evidence>
<reference evidence="5 6" key="1">
    <citation type="submission" date="2020-08" db="EMBL/GenBank/DDBJ databases">
        <title>Genome public.</title>
        <authorList>
            <person name="Liu C."/>
            <person name="Sun Q."/>
        </authorList>
    </citation>
    <scope>NUCLEOTIDE SEQUENCE [LARGE SCALE GENOMIC DNA]</scope>
    <source>
        <strain evidence="5 6">3_YM_SP_D4_24.mj</strain>
    </source>
</reference>
<feature type="compositionally biased region" description="Basic and acidic residues" evidence="1">
    <location>
        <begin position="177"/>
        <end position="216"/>
    </location>
</feature>
<feature type="domain" description="NAD glycohydrolase translocation F5/8 type C" evidence="4">
    <location>
        <begin position="235"/>
        <end position="376"/>
    </location>
</feature>
<name>A0ABR7P766_9FIRM</name>
<dbReference type="InterPro" id="IPR026870">
    <property type="entry name" value="Zinc_ribbon_dom"/>
</dbReference>
<keyword evidence="2" id="KW-0472">Membrane</keyword>
<dbReference type="EMBL" id="JACRTP010000001">
    <property type="protein sequence ID" value="MBC8627159.1"/>
    <property type="molecule type" value="Genomic_DNA"/>
</dbReference>
<dbReference type="NCBIfam" id="NF047619">
    <property type="entry name" value="NADase_discoid"/>
    <property type="match status" value="1"/>
</dbReference>
<keyword evidence="2" id="KW-1133">Transmembrane helix</keyword>
<dbReference type="Pfam" id="PF25302">
    <property type="entry name" value="NADase_transloc"/>
    <property type="match status" value="1"/>
</dbReference>
<evidence type="ECO:0000259" key="3">
    <source>
        <dbReference type="Pfam" id="PF13240"/>
    </source>
</evidence>
<protein>
    <submittedName>
        <fullName evidence="5">Zinc-ribbon domain-containing protein</fullName>
    </submittedName>
</protein>
<feature type="region of interest" description="Disordered" evidence="1">
    <location>
        <begin position="39"/>
        <end position="119"/>
    </location>
</feature>
<dbReference type="RefSeq" id="WP_187558027.1">
    <property type="nucleotide sequence ID" value="NZ_JACRTP010000001.1"/>
</dbReference>
<evidence type="ECO:0000256" key="1">
    <source>
        <dbReference type="SAM" id="MobiDB-lite"/>
    </source>
</evidence>